<dbReference type="FunFam" id="3.20.20.140:FF:000005">
    <property type="entry name" value="TatD family hydrolase"/>
    <property type="match status" value="1"/>
</dbReference>
<dbReference type="GO" id="GO:0004536">
    <property type="term" value="F:DNA nuclease activity"/>
    <property type="evidence" value="ECO:0007669"/>
    <property type="project" value="InterPro"/>
</dbReference>
<evidence type="ECO:0000256" key="3">
    <source>
        <dbReference type="ARBA" id="ARBA00022801"/>
    </source>
</evidence>
<evidence type="ECO:0000256" key="1">
    <source>
        <dbReference type="ARBA" id="ARBA00009275"/>
    </source>
</evidence>
<keyword evidence="5" id="KW-0269">Exonuclease</keyword>
<dbReference type="Gene3D" id="3.20.20.140">
    <property type="entry name" value="Metal-dependent hydrolases"/>
    <property type="match status" value="1"/>
</dbReference>
<evidence type="ECO:0000313" key="6">
    <source>
        <dbReference type="Proteomes" id="UP000467214"/>
    </source>
</evidence>
<feature type="binding site" evidence="4">
    <location>
        <position position="6"/>
    </location>
    <ligand>
        <name>a divalent metal cation</name>
        <dbReference type="ChEBI" id="CHEBI:60240"/>
        <label>1</label>
    </ligand>
</feature>
<dbReference type="InterPro" id="IPR001130">
    <property type="entry name" value="TatD-like"/>
</dbReference>
<dbReference type="GO" id="GO:0004527">
    <property type="term" value="F:exonuclease activity"/>
    <property type="evidence" value="ECO:0007669"/>
    <property type="project" value="UniProtKB-KW"/>
</dbReference>
<proteinExistence type="inferred from homology"/>
<dbReference type="PROSITE" id="PS01137">
    <property type="entry name" value="TATD_1"/>
    <property type="match status" value="1"/>
</dbReference>
<dbReference type="NCBIfam" id="TIGR00010">
    <property type="entry name" value="YchF/TatD family DNA exonuclease"/>
    <property type="match status" value="1"/>
</dbReference>
<accession>A0A845BXS0</accession>
<dbReference type="InterPro" id="IPR018228">
    <property type="entry name" value="DNase_TatD-rel_CS"/>
</dbReference>
<dbReference type="SUPFAM" id="SSF51556">
    <property type="entry name" value="Metallo-dependent hydrolases"/>
    <property type="match status" value="1"/>
</dbReference>
<feature type="binding site" evidence="4">
    <location>
        <position position="91"/>
    </location>
    <ligand>
        <name>a divalent metal cation</name>
        <dbReference type="ChEBI" id="CHEBI:60240"/>
        <label>1</label>
    </ligand>
</feature>
<dbReference type="PANTHER" id="PTHR46124">
    <property type="entry name" value="D-AMINOACYL-TRNA DEACYLASE"/>
    <property type="match status" value="1"/>
</dbReference>
<comment type="caution">
    <text evidence="5">The sequence shown here is derived from an EMBL/GenBank/DDBJ whole genome shotgun (WGS) entry which is preliminary data.</text>
</comment>
<dbReference type="RefSeq" id="WP_160796821.1">
    <property type="nucleotide sequence ID" value="NZ_WSSB01000008.1"/>
</dbReference>
<dbReference type="Proteomes" id="UP000467214">
    <property type="component" value="Unassembled WGS sequence"/>
</dbReference>
<reference evidence="5 6" key="1">
    <citation type="submission" date="2019-12" db="EMBL/GenBank/DDBJ databases">
        <title>Neisseriaceae gen. nov. sp. Genome sequencing and assembly.</title>
        <authorList>
            <person name="Liu Z."/>
            <person name="Li A."/>
        </authorList>
    </citation>
    <scope>NUCLEOTIDE SEQUENCE [LARGE SCALE GENOMIC DNA]</scope>
    <source>
        <strain evidence="5 6">B2N2-7</strain>
    </source>
</reference>
<sequence>MLVDSHCHLNFPDLVAHLPEVLANMQAAQVTHAMVIGVAMPEYPAVLALAEAHANLFATVGVHPDSQEAEVPSEDELVALAAHPRVVGIGETGLDYHWCKGDLGWQHARFRRHIRAARRAGLPLVIHTRESAQDTLRIMREENAGEAGGVMHCFTESWEVAEEALDLGFYISLSGIVTFKNARQIHEVAQKVPLDRLLVETDAPYLAPVPYRGKTNEPAFVRHVAGHIASLRGMTLEEVAAATTENYFRLFAKAGAQRG</sequence>
<gene>
    <name evidence="5" type="ORF">GQF02_09990</name>
</gene>
<dbReference type="Pfam" id="PF01026">
    <property type="entry name" value="TatD_DNase"/>
    <property type="match status" value="1"/>
</dbReference>
<dbReference type="EMBL" id="WSSB01000008">
    <property type="protein sequence ID" value="MXR37303.1"/>
    <property type="molecule type" value="Genomic_DNA"/>
</dbReference>
<evidence type="ECO:0000313" key="5">
    <source>
        <dbReference type="EMBL" id="MXR37303.1"/>
    </source>
</evidence>
<dbReference type="AlphaFoldDB" id="A0A845BXS0"/>
<keyword evidence="5" id="KW-0540">Nuclease</keyword>
<dbReference type="InterPro" id="IPR015991">
    <property type="entry name" value="TatD/YcfH-like"/>
</dbReference>
<dbReference type="GO" id="GO:0005829">
    <property type="term" value="C:cytosol"/>
    <property type="evidence" value="ECO:0007669"/>
    <property type="project" value="TreeGrafter"/>
</dbReference>
<keyword evidence="6" id="KW-1185">Reference proteome</keyword>
<protein>
    <submittedName>
        <fullName evidence="5">YchF/TatD family DNA exonuclease</fullName>
    </submittedName>
</protein>
<keyword evidence="2 4" id="KW-0479">Metal-binding</keyword>
<organism evidence="5 6">
    <name type="scientific">Craterilacuibacter sinensis</name>
    <dbReference type="NCBI Taxonomy" id="2686017"/>
    <lineage>
        <taxon>Bacteria</taxon>
        <taxon>Pseudomonadati</taxon>
        <taxon>Pseudomonadota</taxon>
        <taxon>Betaproteobacteria</taxon>
        <taxon>Neisseriales</taxon>
        <taxon>Neisseriaceae</taxon>
        <taxon>Craterilacuibacter</taxon>
    </lineage>
</organism>
<dbReference type="PROSITE" id="PS01091">
    <property type="entry name" value="TATD_3"/>
    <property type="match status" value="1"/>
</dbReference>
<evidence type="ECO:0000256" key="4">
    <source>
        <dbReference type="PIRSR" id="PIRSR005902-1"/>
    </source>
</evidence>
<feature type="binding site" evidence="4">
    <location>
        <position position="8"/>
    </location>
    <ligand>
        <name>a divalent metal cation</name>
        <dbReference type="ChEBI" id="CHEBI:60240"/>
        <label>1</label>
    </ligand>
</feature>
<dbReference type="PANTHER" id="PTHR46124:SF2">
    <property type="entry name" value="D-AMINOACYL-TRNA DEACYLASE"/>
    <property type="match status" value="1"/>
</dbReference>
<keyword evidence="3" id="KW-0378">Hydrolase</keyword>
<dbReference type="CDD" id="cd01310">
    <property type="entry name" value="TatD_DNAse"/>
    <property type="match status" value="1"/>
</dbReference>
<dbReference type="PIRSF" id="PIRSF005902">
    <property type="entry name" value="DNase_TatD"/>
    <property type="match status" value="1"/>
</dbReference>
<comment type="similarity">
    <text evidence="1">Belongs to the metallo-dependent hydrolases superfamily. TatD-type hydrolase family.</text>
</comment>
<name>A0A845BXS0_9NEIS</name>
<feature type="binding site" evidence="4">
    <location>
        <position position="127"/>
    </location>
    <ligand>
        <name>a divalent metal cation</name>
        <dbReference type="ChEBI" id="CHEBI:60240"/>
        <label>2</label>
    </ligand>
</feature>
<dbReference type="GO" id="GO:0046872">
    <property type="term" value="F:metal ion binding"/>
    <property type="evidence" value="ECO:0007669"/>
    <property type="project" value="UniProtKB-KW"/>
</dbReference>
<dbReference type="InterPro" id="IPR032466">
    <property type="entry name" value="Metal_Hydrolase"/>
</dbReference>
<evidence type="ECO:0000256" key="2">
    <source>
        <dbReference type="ARBA" id="ARBA00022723"/>
    </source>
</evidence>
<feature type="binding site" evidence="4">
    <location>
        <position position="202"/>
    </location>
    <ligand>
        <name>a divalent metal cation</name>
        <dbReference type="ChEBI" id="CHEBI:60240"/>
        <label>1</label>
    </ligand>
</feature>
<feature type="binding site" evidence="4">
    <location>
        <position position="152"/>
    </location>
    <ligand>
        <name>a divalent metal cation</name>
        <dbReference type="ChEBI" id="CHEBI:60240"/>
        <label>2</label>
    </ligand>
</feature>